<dbReference type="OrthoDB" id="9789575at2"/>
<dbReference type="Gene3D" id="3.40.50.150">
    <property type="entry name" value="Vaccinia Virus protein VP39"/>
    <property type="match status" value="1"/>
</dbReference>
<evidence type="ECO:0000313" key="1">
    <source>
        <dbReference type="EMBL" id="EQB34425.1"/>
    </source>
</evidence>
<dbReference type="Proteomes" id="UP000015520">
    <property type="component" value="Unassembled WGS sequence"/>
</dbReference>
<dbReference type="STRING" id="1172190.M947_11120"/>
<gene>
    <name evidence="1" type="ORF">M947_11120</name>
</gene>
<evidence type="ECO:0000313" key="2">
    <source>
        <dbReference type="Proteomes" id="UP000015520"/>
    </source>
</evidence>
<proteinExistence type="predicted"/>
<reference evidence="1 2" key="1">
    <citation type="submission" date="2013-07" db="EMBL/GenBank/DDBJ databases">
        <title>Sulfurimonas hongkongensis AST-10 Genome Sequencing.</title>
        <authorList>
            <person name="Cai L."/>
            <person name="Zhang T."/>
        </authorList>
    </citation>
    <scope>NUCLEOTIDE SEQUENCE [LARGE SCALE GENOMIC DNA]</scope>
    <source>
        <strain evidence="1 2">AST-10</strain>
    </source>
</reference>
<dbReference type="SUPFAM" id="SSF53335">
    <property type="entry name" value="S-adenosyl-L-methionine-dependent methyltransferases"/>
    <property type="match status" value="1"/>
</dbReference>
<dbReference type="PATRIC" id="fig|1172190.3.peg.2144"/>
<protein>
    <submittedName>
        <fullName evidence="1">Uncharacterized protein</fullName>
    </submittedName>
</protein>
<name>T0J040_9BACT</name>
<accession>T0J040</accession>
<dbReference type="eggNOG" id="COG2227">
    <property type="taxonomic scope" value="Bacteria"/>
</dbReference>
<sequence length="327" mass="38132">MTENDIRPDSLRANQKQYEDEDIAFMIAKREQFEKVNCPACDFNNRHELFSKNLMKYKECDNCGMLYINPRPTHKILKSFYSNSPVYKYFNDFIFPASKEARRDKIFIPRVQKISSLIDKYNINTNFILEIGAGYGLFCEEMVKINKFDNVVATEASDSLYETCTSHGYKVYNGIFEELNIKEKFDCVVSFEVIEHVSNPYSFLKKIYSTMTNNSLLYLTFPHYNGFDIGVERENSRSVDHEHLNYFNENSINILLNRVGFELVEVDTPGVLDVELVRKDILSGIYKPNAFIKTVCIDRYEELGEKFQKFLTDNKLSSNMSIVAKKI</sequence>
<organism evidence="1 2">
    <name type="scientific">Sulfurimonas hongkongensis</name>
    <dbReference type="NCBI Taxonomy" id="1172190"/>
    <lineage>
        <taxon>Bacteria</taxon>
        <taxon>Pseudomonadati</taxon>
        <taxon>Campylobacterota</taxon>
        <taxon>Epsilonproteobacteria</taxon>
        <taxon>Campylobacterales</taxon>
        <taxon>Sulfurimonadaceae</taxon>
        <taxon>Sulfurimonas</taxon>
    </lineage>
</organism>
<dbReference type="EMBL" id="AUPZ01000019">
    <property type="protein sequence ID" value="EQB34425.1"/>
    <property type="molecule type" value="Genomic_DNA"/>
</dbReference>
<dbReference type="AlphaFoldDB" id="T0J040"/>
<dbReference type="Pfam" id="PF13489">
    <property type="entry name" value="Methyltransf_23"/>
    <property type="match status" value="1"/>
</dbReference>
<dbReference type="PANTHER" id="PTHR43861">
    <property type="entry name" value="TRANS-ACONITATE 2-METHYLTRANSFERASE-RELATED"/>
    <property type="match status" value="1"/>
</dbReference>
<dbReference type="CDD" id="cd02440">
    <property type="entry name" value="AdoMet_MTases"/>
    <property type="match status" value="1"/>
</dbReference>
<keyword evidence="2" id="KW-1185">Reference proteome</keyword>
<dbReference type="PANTHER" id="PTHR43861:SF6">
    <property type="entry name" value="METHYLTRANSFERASE TYPE 11"/>
    <property type="match status" value="1"/>
</dbReference>
<comment type="caution">
    <text evidence="1">The sequence shown here is derived from an EMBL/GenBank/DDBJ whole genome shotgun (WGS) entry which is preliminary data.</text>
</comment>
<dbReference type="InterPro" id="IPR029063">
    <property type="entry name" value="SAM-dependent_MTases_sf"/>
</dbReference>
<dbReference type="RefSeq" id="WP_021288458.1">
    <property type="nucleotide sequence ID" value="NZ_AUPZ01000019.1"/>
</dbReference>